<dbReference type="SUPFAM" id="SSF53335">
    <property type="entry name" value="S-adenosyl-L-methionine-dependent methyltransferases"/>
    <property type="match status" value="1"/>
</dbReference>
<dbReference type="AlphaFoldDB" id="A0A3D9UUL8"/>
<evidence type="ECO:0000313" key="2">
    <source>
        <dbReference type="EMBL" id="REF31650.1"/>
    </source>
</evidence>
<dbReference type="EMBL" id="QTUA01000001">
    <property type="protein sequence ID" value="REF31650.1"/>
    <property type="molecule type" value="Genomic_DNA"/>
</dbReference>
<dbReference type="GO" id="GO:0016423">
    <property type="term" value="F:tRNA (guanine) methyltransferase activity"/>
    <property type="evidence" value="ECO:0007669"/>
    <property type="project" value="TreeGrafter"/>
</dbReference>
<dbReference type="Proteomes" id="UP000256253">
    <property type="component" value="Unassembled WGS sequence"/>
</dbReference>
<organism evidence="2 3">
    <name type="scientific">Calidifontibacter indicus</name>
    <dbReference type="NCBI Taxonomy" id="419650"/>
    <lineage>
        <taxon>Bacteria</taxon>
        <taxon>Bacillati</taxon>
        <taxon>Actinomycetota</taxon>
        <taxon>Actinomycetes</taxon>
        <taxon>Micrococcales</taxon>
        <taxon>Dermacoccaceae</taxon>
        <taxon>Calidifontibacter</taxon>
    </lineage>
</organism>
<dbReference type="InterPro" id="IPR000241">
    <property type="entry name" value="RlmKL-like_Mtase"/>
</dbReference>
<evidence type="ECO:0000313" key="3">
    <source>
        <dbReference type="Proteomes" id="UP000256253"/>
    </source>
</evidence>
<evidence type="ECO:0000259" key="1">
    <source>
        <dbReference type="Pfam" id="PF01170"/>
    </source>
</evidence>
<dbReference type="OrthoDB" id="1637728at2"/>
<dbReference type="CDD" id="cd02440">
    <property type="entry name" value="AdoMet_MTases"/>
    <property type="match status" value="1"/>
</dbReference>
<keyword evidence="3" id="KW-1185">Reference proteome</keyword>
<proteinExistence type="predicted"/>
<accession>A0A3D9UUL8</accession>
<feature type="domain" description="Ribosomal RNA large subunit methyltransferase K/L-like methyltransferase" evidence="1">
    <location>
        <begin position="140"/>
        <end position="294"/>
    </location>
</feature>
<sequence>MRLIVTCAVGLEDLLRGDLAHDGAQVTVGGDGELLVDGAEPDALRTNPMVDRVALPWAVGDDLSGAESLCRAGGFEEPIAFRVHERDASRREVLVESVEAATGWTNDPSGWQVNLVPQAGRAEIGPLAWASRFGAMERLPATTPPAVAAGVLRLAKLRPGMRLLDPCGGVGTIPIVDALVRPGSGLVVDLSTESIELAQNNIRSLSLEDRVFAEVGDATDLDLADGCVDRVVSDVPFGKKIGSTKANDTLYPGLVAELARVLADDGRAILITDDKRRFADVVARNRSLKIVKETPLRYNGVTPTAFSISRVRARRR</sequence>
<dbReference type="RefSeq" id="WP_115923457.1">
    <property type="nucleotide sequence ID" value="NZ_QTUA01000001.1"/>
</dbReference>
<dbReference type="InterPro" id="IPR029063">
    <property type="entry name" value="SAM-dependent_MTases_sf"/>
</dbReference>
<reference evidence="2 3" key="1">
    <citation type="submission" date="2018-08" db="EMBL/GenBank/DDBJ databases">
        <title>Sequencing the genomes of 1000 actinobacteria strains.</title>
        <authorList>
            <person name="Klenk H.-P."/>
        </authorList>
    </citation>
    <scope>NUCLEOTIDE SEQUENCE [LARGE SCALE GENOMIC DNA]</scope>
    <source>
        <strain evidence="2 3">DSM 22967</strain>
    </source>
</reference>
<dbReference type="PANTHER" id="PTHR14911">
    <property type="entry name" value="THUMP DOMAIN-CONTAINING"/>
    <property type="match status" value="1"/>
</dbReference>
<name>A0A3D9UUL8_9MICO</name>
<comment type="caution">
    <text evidence="2">The sequence shown here is derived from an EMBL/GenBank/DDBJ whole genome shotgun (WGS) entry which is preliminary data.</text>
</comment>
<keyword evidence="2" id="KW-0808">Transferase</keyword>
<dbReference type="Pfam" id="PF01170">
    <property type="entry name" value="UPF0020"/>
    <property type="match status" value="1"/>
</dbReference>
<protein>
    <submittedName>
        <fullName evidence="2">23S rRNA G2445 N2-methylase RlmL</fullName>
    </submittedName>
</protein>
<dbReference type="Gene3D" id="3.40.50.150">
    <property type="entry name" value="Vaccinia Virus protein VP39"/>
    <property type="match status" value="1"/>
</dbReference>
<keyword evidence="2" id="KW-0489">Methyltransferase</keyword>
<dbReference type="PANTHER" id="PTHR14911:SF13">
    <property type="entry name" value="TRNA (GUANINE(6)-N2)-METHYLTRANSFERASE THUMP3"/>
    <property type="match status" value="1"/>
</dbReference>
<gene>
    <name evidence="2" type="ORF">DFJ65_2722</name>
</gene>
<dbReference type="GO" id="GO:0030488">
    <property type="term" value="P:tRNA methylation"/>
    <property type="evidence" value="ECO:0007669"/>
    <property type="project" value="TreeGrafter"/>
</dbReference>